<dbReference type="AlphaFoldDB" id="V4NDX1"/>
<keyword evidence="5" id="KW-1185">Reference proteome</keyword>
<dbReference type="InterPro" id="IPR008974">
    <property type="entry name" value="TRAF-like"/>
</dbReference>
<dbReference type="PROSITE" id="PS50144">
    <property type="entry name" value="MATH"/>
    <property type="match status" value="1"/>
</dbReference>
<dbReference type="EMBL" id="KI517455">
    <property type="protein sequence ID" value="ESQ44251.1"/>
    <property type="molecule type" value="Genomic_DNA"/>
</dbReference>
<dbReference type="Gramene" id="ESQ44251">
    <property type="protein sequence ID" value="ESQ44251"/>
    <property type="gene ID" value="EUTSA_v10006467mg"/>
</dbReference>
<feature type="coiled-coil region" evidence="2">
    <location>
        <begin position="253"/>
        <end position="304"/>
    </location>
</feature>
<dbReference type="PANTHER" id="PTHR46236">
    <property type="entry name" value="TRAF-LIKE SUPERFAMILY PROTEIN"/>
    <property type="match status" value="1"/>
</dbReference>
<dbReference type="InterPro" id="IPR050804">
    <property type="entry name" value="MCC"/>
</dbReference>
<reference evidence="4 5" key="1">
    <citation type="journal article" date="2013" name="Front. Plant Sci.">
        <title>The Reference Genome of the Halophytic Plant Eutrema salsugineum.</title>
        <authorList>
            <person name="Yang R."/>
            <person name="Jarvis D.E."/>
            <person name="Chen H."/>
            <person name="Beilstein M.A."/>
            <person name="Grimwood J."/>
            <person name="Jenkins J."/>
            <person name="Shu S."/>
            <person name="Prochnik S."/>
            <person name="Xin M."/>
            <person name="Ma C."/>
            <person name="Schmutz J."/>
            <person name="Wing R.A."/>
            <person name="Mitchell-Olds T."/>
            <person name="Schumaker K.S."/>
            <person name="Wang X."/>
        </authorList>
    </citation>
    <scope>NUCLEOTIDE SEQUENCE [LARGE SCALE GENOMIC DNA]</scope>
</reference>
<evidence type="ECO:0000259" key="3">
    <source>
        <dbReference type="PROSITE" id="PS50144"/>
    </source>
</evidence>
<dbReference type="KEGG" id="eus:EUTSA_v10006467mg"/>
<dbReference type="SUPFAM" id="SSF49599">
    <property type="entry name" value="TRAF domain-like"/>
    <property type="match status" value="1"/>
</dbReference>
<proteinExistence type="predicted"/>
<evidence type="ECO:0000313" key="5">
    <source>
        <dbReference type="Proteomes" id="UP000030689"/>
    </source>
</evidence>
<feature type="domain" description="MATH" evidence="3">
    <location>
        <begin position="2"/>
        <end position="128"/>
    </location>
</feature>
<protein>
    <recommendedName>
        <fullName evidence="3">MATH domain-containing protein</fullName>
    </recommendedName>
</protein>
<dbReference type="InterPro" id="IPR002083">
    <property type="entry name" value="MATH/TRAF_dom"/>
</dbReference>
<organism evidence="4 5">
    <name type="scientific">Eutrema salsugineum</name>
    <name type="common">Saltwater cress</name>
    <name type="synonym">Sisymbrium salsugineum</name>
    <dbReference type="NCBI Taxonomy" id="72664"/>
    <lineage>
        <taxon>Eukaryota</taxon>
        <taxon>Viridiplantae</taxon>
        <taxon>Streptophyta</taxon>
        <taxon>Embryophyta</taxon>
        <taxon>Tracheophyta</taxon>
        <taxon>Spermatophyta</taxon>
        <taxon>Magnoliopsida</taxon>
        <taxon>eudicotyledons</taxon>
        <taxon>Gunneridae</taxon>
        <taxon>Pentapetalae</taxon>
        <taxon>rosids</taxon>
        <taxon>malvids</taxon>
        <taxon>Brassicales</taxon>
        <taxon>Brassicaceae</taxon>
        <taxon>Eutremeae</taxon>
        <taxon>Eutrema</taxon>
    </lineage>
</organism>
<gene>
    <name evidence="4" type="ORF">EUTSA_v10006467mg</name>
</gene>
<dbReference type="eggNOG" id="KOG1987">
    <property type="taxonomic scope" value="Eukaryota"/>
</dbReference>
<sequence>MVNKFTWVIKNFASLQSEHIYSDKFVIGGCSWRLLAYPKGDSGKSCLPLYLVVADSKTLPSGWRRHTKFSLSIVNQISERLSQVKKAHQWFDQKSHALGYSAMLPLSQLLAKDGGFLVNGEVKIVAEVEVLEVIGNVDEYEEANQPIKRIKLEDNYAVSTVLLNQNSPIKEDIDVDGFQVFPSQAEFVTRVFKKYPDIALELRAKTKTVRTAYVHVFLSLIETLCKSVQELSNDDLMEADNALKYLRYSGIKVDCLEQKVEEVKEKKKEEQTGETRIQELEEELKDLKRKCTDLETLLGEEEAKVLAARAPVLTLDVV</sequence>
<dbReference type="Pfam" id="PF22486">
    <property type="entry name" value="MATH_2"/>
    <property type="match status" value="1"/>
</dbReference>
<evidence type="ECO:0000313" key="4">
    <source>
        <dbReference type="EMBL" id="ESQ44251.1"/>
    </source>
</evidence>
<dbReference type="PANTHER" id="PTHR46236:SF11">
    <property type="entry name" value="TRAF-LIKE SUPERFAMILY PROTEIN"/>
    <property type="match status" value="1"/>
</dbReference>
<name>V4NDX1_EUTSA</name>
<evidence type="ECO:0000256" key="2">
    <source>
        <dbReference type="SAM" id="Coils"/>
    </source>
</evidence>
<accession>V4NDX1</accession>
<dbReference type="Proteomes" id="UP000030689">
    <property type="component" value="Unassembled WGS sequence"/>
</dbReference>
<dbReference type="OrthoDB" id="289038at2759"/>
<dbReference type="SMART" id="SM00061">
    <property type="entry name" value="MATH"/>
    <property type="match status" value="1"/>
</dbReference>
<keyword evidence="1 2" id="KW-0175">Coiled coil</keyword>
<dbReference type="CDD" id="cd00121">
    <property type="entry name" value="MATH"/>
    <property type="match status" value="1"/>
</dbReference>
<dbReference type="Gene3D" id="2.60.210.10">
    <property type="entry name" value="Apoptosis, Tumor Necrosis Factor Receptor Associated Protein 2, Chain A"/>
    <property type="match status" value="1"/>
</dbReference>
<evidence type="ECO:0000256" key="1">
    <source>
        <dbReference type="ARBA" id="ARBA00023054"/>
    </source>
</evidence>
<dbReference type="OMA" id="QRETETW"/>